<evidence type="ECO:0000256" key="7">
    <source>
        <dbReference type="RuleBase" id="RU363032"/>
    </source>
</evidence>
<gene>
    <name evidence="9" type="ORF">MM817_00669</name>
</gene>
<evidence type="ECO:0000259" key="8">
    <source>
        <dbReference type="PROSITE" id="PS50928"/>
    </source>
</evidence>
<dbReference type="PROSITE" id="PS50928">
    <property type="entry name" value="ABC_TM1"/>
    <property type="match status" value="1"/>
</dbReference>
<dbReference type="InterPro" id="IPR000515">
    <property type="entry name" value="MetI-like"/>
</dbReference>
<dbReference type="PANTHER" id="PTHR43744">
    <property type="entry name" value="ABC TRANSPORTER PERMEASE PROTEIN MG189-RELATED-RELATED"/>
    <property type="match status" value="1"/>
</dbReference>
<feature type="transmembrane region" description="Helical" evidence="7">
    <location>
        <begin position="160"/>
        <end position="181"/>
    </location>
</feature>
<comment type="subcellular location">
    <subcellularLocation>
        <location evidence="1 7">Cell membrane</location>
        <topology evidence="1 7">Multi-pass membrane protein</topology>
    </subcellularLocation>
</comment>
<protein>
    <recommendedName>
        <fullName evidence="8">ABC transmembrane type-1 domain-containing protein</fullName>
    </recommendedName>
</protein>
<evidence type="ECO:0000256" key="2">
    <source>
        <dbReference type="ARBA" id="ARBA00022448"/>
    </source>
</evidence>
<dbReference type="EMBL" id="JALBUF010000001">
    <property type="protein sequence ID" value="MCI0182410.1"/>
    <property type="molecule type" value="Genomic_DNA"/>
</dbReference>
<keyword evidence="4 7" id="KW-0812">Transmembrane</keyword>
<keyword evidence="10" id="KW-1185">Reference proteome</keyword>
<feature type="transmembrane region" description="Helical" evidence="7">
    <location>
        <begin position="262"/>
        <end position="282"/>
    </location>
</feature>
<proteinExistence type="inferred from homology"/>
<evidence type="ECO:0000256" key="4">
    <source>
        <dbReference type="ARBA" id="ARBA00022692"/>
    </source>
</evidence>
<dbReference type="CDD" id="cd06261">
    <property type="entry name" value="TM_PBP2"/>
    <property type="match status" value="1"/>
</dbReference>
<comment type="caution">
    <text evidence="9">The sequence shown here is derived from an EMBL/GenBank/DDBJ whole genome shotgun (WGS) entry which is preliminary data.</text>
</comment>
<keyword evidence="2 7" id="KW-0813">Transport</keyword>
<dbReference type="Proteomes" id="UP001139263">
    <property type="component" value="Unassembled WGS sequence"/>
</dbReference>
<comment type="similarity">
    <text evidence="7">Belongs to the binding-protein-dependent transport system permease family.</text>
</comment>
<keyword evidence="3" id="KW-1003">Cell membrane</keyword>
<evidence type="ECO:0000313" key="9">
    <source>
        <dbReference type="EMBL" id="MCI0182410.1"/>
    </source>
</evidence>
<dbReference type="InterPro" id="IPR035906">
    <property type="entry name" value="MetI-like_sf"/>
</dbReference>
<organism evidence="9 10">
    <name type="scientific">Sulfoacidibacillus ferrooxidans</name>
    <dbReference type="NCBI Taxonomy" id="2005001"/>
    <lineage>
        <taxon>Bacteria</taxon>
        <taxon>Bacillati</taxon>
        <taxon>Bacillota</taxon>
        <taxon>Bacilli</taxon>
        <taxon>Bacillales</taxon>
        <taxon>Alicyclobacillaceae</taxon>
        <taxon>Sulfoacidibacillus</taxon>
    </lineage>
</organism>
<dbReference type="GO" id="GO:0055085">
    <property type="term" value="P:transmembrane transport"/>
    <property type="evidence" value="ECO:0007669"/>
    <property type="project" value="InterPro"/>
</dbReference>
<keyword evidence="5 7" id="KW-1133">Transmembrane helix</keyword>
<evidence type="ECO:0000256" key="5">
    <source>
        <dbReference type="ARBA" id="ARBA00022989"/>
    </source>
</evidence>
<dbReference type="Pfam" id="PF00528">
    <property type="entry name" value="BPD_transp_1"/>
    <property type="match status" value="1"/>
</dbReference>
<feature type="transmembrane region" description="Helical" evidence="7">
    <location>
        <begin position="202"/>
        <end position="225"/>
    </location>
</feature>
<accession>A0A9X2ACK3</accession>
<dbReference type="GO" id="GO:0005886">
    <property type="term" value="C:plasma membrane"/>
    <property type="evidence" value="ECO:0007669"/>
    <property type="project" value="UniProtKB-SubCell"/>
</dbReference>
<feature type="domain" description="ABC transmembrane type-1" evidence="8">
    <location>
        <begin position="92"/>
        <end position="283"/>
    </location>
</feature>
<keyword evidence="6 7" id="KW-0472">Membrane</keyword>
<dbReference type="SUPFAM" id="SSF161098">
    <property type="entry name" value="MetI-like"/>
    <property type="match status" value="1"/>
</dbReference>
<feature type="transmembrane region" description="Helical" evidence="7">
    <location>
        <begin position="31"/>
        <end position="52"/>
    </location>
</feature>
<evidence type="ECO:0000256" key="1">
    <source>
        <dbReference type="ARBA" id="ARBA00004651"/>
    </source>
</evidence>
<evidence type="ECO:0000256" key="3">
    <source>
        <dbReference type="ARBA" id="ARBA00022475"/>
    </source>
</evidence>
<dbReference type="Gene3D" id="1.10.3720.10">
    <property type="entry name" value="MetI-like"/>
    <property type="match status" value="1"/>
</dbReference>
<feature type="transmembrane region" description="Helical" evidence="7">
    <location>
        <begin position="127"/>
        <end position="148"/>
    </location>
</feature>
<evidence type="ECO:0000256" key="6">
    <source>
        <dbReference type="ARBA" id="ARBA00023136"/>
    </source>
</evidence>
<evidence type="ECO:0000313" key="10">
    <source>
        <dbReference type="Proteomes" id="UP001139263"/>
    </source>
</evidence>
<reference evidence="9" key="1">
    <citation type="submission" date="2022-03" db="EMBL/GenBank/DDBJ databases">
        <title>Draft Genome Sequence of Firmicute Strain S0AB, a Heterotrophic Iron/Sulfur-Oxidizing Extreme Acidophile.</title>
        <authorList>
            <person name="Vergara E."/>
            <person name="Pakostova E."/>
            <person name="Johnson D.B."/>
            <person name="Holmes D.S."/>
        </authorList>
    </citation>
    <scope>NUCLEOTIDE SEQUENCE</scope>
    <source>
        <strain evidence="9">S0AB</strain>
    </source>
</reference>
<dbReference type="RefSeq" id="WP_241712005.1">
    <property type="nucleotide sequence ID" value="NZ_JALBUF010000001.1"/>
</dbReference>
<dbReference type="PANTHER" id="PTHR43744:SF8">
    <property type="entry name" value="SN-GLYCEROL-3-PHOSPHATE TRANSPORT SYSTEM PERMEASE PROTEIN UGPE"/>
    <property type="match status" value="1"/>
</dbReference>
<dbReference type="AlphaFoldDB" id="A0A9X2ACK3"/>
<feature type="transmembrane region" description="Helical" evidence="7">
    <location>
        <begin position="91"/>
        <end position="115"/>
    </location>
</feature>
<name>A0A9X2ACK3_9BACL</name>
<sequence length="298" mass="33718">MGTPSNVVTTSLSSVQKRHLIRSKRVPMRKIINISVLTMIAAVFFMPLWWMADTSLLSNQQVFDYPPHYIPWHPQWTNFIAAWDQPYFSRYMLNSIIIAVAIVIGQLVTSSLAAYAIARVPFRGKKIAYGLILATFMIPVQVTFIPMFLMMKEFNWIDTYQALIVPFLGSAFATFWLVQAFRQVPQVILDAAQMDGAGHMWILTRIVLPMCKPSLLSVAFLNFVFHYNDLFWPLITTQSNSMRTVPVGLTYMIANDGSGTSWSTLMASSLLAILPALLLFFIGQKYFVQGTAHTAIKE</sequence>